<evidence type="ECO:0000259" key="5">
    <source>
        <dbReference type="Pfam" id="PF16099"/>
    </source>
</evidence>
<dbReference type="Gene3D" id="2.40.50.770">
    <property type="entry name" value="RecQ-mediated genome instability protein Rmi1, C-terminal domain"/>
    <property type="match status" value="1"/>
</dbReference>
<dbReference type="AlphaFoldDB" id="A0AAE9D1V4"/>
<protein>
    <recommendedName>
        <fullName evidence="2">RecQ-mediated genome instability protein 1</fullName>
    </recommendedName>
</protein>
<feature type="compositionally biased region" description="Basic and acidic residues" evidence="3">
    <location>
        <begin position="276"/>
        <end position="296"/>
    </location>
</feature>
<dbReference type="SMART" id="SM01161">
    <property type="entry name" value="DUF1767"/>
    <property type="match status" value="1"/>
</dbReference>
<dbReference type="Pfam" id="PF08585">
    <property type="entry name" value="RMI1_N_C"/>
    <property type="match status" value="1"/>
</dbReference>
<feature type="compositionally biased region" description="Basic residues" evidence="3">
    <location>
        <begin position="339"/>
        <end position="348"/>
    </location>
</feature>
<organism evidence="7 8">
    <name type="scientific">Caenorhabditis briggsae</name>
    <dbReference type="NCBI Taxonomy" id="6238"/>
    <lineage>
        <taxon>Eukaryota</taxon>
        <taxon>Metazoa</taxon>
        <taxon>Ecdysozoa</taxon>
        <taxon>Nematoda</taxon>
        <taxon>Chromadorea</taxon>
        <taxon>Rhabditida</taxon>
        <taxon>Rhabditina</taxon>
        <taxon>Rhabditomorpha</taxon>
        <taxon>Rhabditoidea</taxon>
        <taxon>Rhabditidae</taxon>
        <taxon>Peloderinae</taxon>
        <taxon>Caenorhabditis</taxon>
    </lineage>
</organism>
<evidence type="ECO:0000256" key="1">
    <source>
        <dbReference type="ARBA" id="ARBA00006395"/>
    </source>
</evidence>
<evidence type="ECO:0000313" key="8">
    <source>
        <dbReference type="Proteomes" id="UP000827892"/>
    </source>
</evidence>
<dbReference type="PANTHER" id="PTHR14790:SF15">
    <property type="entry name" value="RECQ-MEDIATED GENOME INSTABILITY PROTEIN 1"/>
    <property type="match status" value="1"/>
</dbReference>
<evidence type="ECO:0000259" key="6">
    <source>
        <dbReference type="Pfam" id="PF21000"/>
    </source>
</evidence>
<comment type="similarity">
    <text evidence="1">Belongs to the RMI1 family.</text>
</comment>
<dbReference type="InterPro" id="IPR013894">
    <property type="entry name" value="RMI1_OB"/>
</dbReference>
<feature type="region of interest" description="Disordered" evidence="3">
    <location>
        <begin position="328"/>
        <end position="362"/>
    </location>
</feature>
<name>A0AAE9D1V4_CAEBR</name>
<feature type="domain" description="RecQ mediated genome instability protein 1 OB-fold" evidence="4">
    <location>
        <begin position="77"/>
        <end position="201"/>
    </location>
</feature>
<feature type="domain" description="RecQ-mediated genome instability protein 1 C-terminal OB-fold" evidence="5">
    <location>
        <begin position="479"/>
        <end position="597"/>
    </location>
</feature>
<dbReference type="InterPro" id="IPR049363">
    <property type="entry name" value="RMI1_N"/>
</dbReference>
<dbReference type="Pfam" id="PF16099">
    <property type="entry name" value="RMI1_C"/>
    <property type="match status" value="1"/>
</dbReference>
<dbReference type="InterPro" id="IPR032199">
    <property type="entry name" value="RMI1_C"/>
</dbReference>
<feature type="compositionally biased region" description="Polar residues" evidence="3">
    <location>
        <begin position="221"/>
        <end position="241"/>
    </location>
</feature>
<dbReference type="GO" id="GO:0000166">
    <property type="term" value="F:nucleotide binding"/>
    <property type="evidence" value="ECO:0007669"/>
    <property type="project" value="InterPro"/>
</dbReference>
<reference evidence="7 8" key="1">
    <citation type="submission" date="2022-02" db="EMBL/GenBank/DDBJ databases">
        <title>Chromosome-level reference genomes for two strains of Caenorhabditis briggsae: an improved platform for comparative genomics.</title>
        <authorList>
            <person name="Stevens L."/>
            <person name="Andersen E.C."/>
        </authorList>
    </citation>
    <scope>NUCLEOTIDE SEQUENCE [LARGE SCALE GENOMIC DNA]</scope>
    <source>
        <strain evidence="7">QX1410_ONT</strain>
        <tissue evidence="7">Whole-organism</tissue>
    </source>
</reference>
<dbReference type="PANTHER" id="PTHR14790">
    <property type="entry name" value="RECQ-MEDIATED GENOME INSTABILITY PROTEIN 1 RMI1"/>
    <property type="match status" value="1"/>
</dbReference>
<dbReference type="Pfam" id="PF21000">
    <property type="entry name" value="RMI1_N_N"/>
    <property type="match status" value="1"/>
</dbReference>
<dbReference type="EMBL" id="CP090895">
    <property type="protein sequence ID" value="ULT91015.1"/>
    <property type="molecule type" value="Genomic_DNA"/>
</dbReference>
<dbReference type="InterPro" id="IPR042470">
    <property type="entry name" value="RMI1_N_C_sf"/>
</dbReference>
<proteinExistence type="inferred from homology"/>
<feature type="region of interest" description="Disordered" evidence="3">
    <location>
        <begin position="424"/>
        <end position="452"/>
    </location>
</feature>
<accession>A0AAE9D1V4</accession>
<feature type="region of interest" description="Disordered" evidence="3">
    <location>
        <begin position="219"/>
        <end position="315"/>
    </location>
</feature>
<evidence type="ECO:0000256" key="3">
    <source>
        <dbReference type="SAM" id="MobiDB-lite"/>
    </source>
</evidence>
<gene>
    <name evidence="7" type="ORF">L3Y34_008956</name>
</gene>
<dbReference type="Proteomes" id="UP000827892">
    <property type="component" value="Chromosome V"/>
</dbReference>
<evidence type="ECO:0000313" key="7">
    <source>
        <dbReference type="EMBL" id="ULT91015.1"/>
    </source>
</evidence>
<dbReference type="OMA" id="IWEVEFF"/>
<evidence type="ECO:0000256" key="2">
    <source>
        <dbReference type="ARBA" id="ARBA00018987"/>
    </source>
</evidence>
<dbReference type="KEGG" id="cbr:CBG_19410"/>
<evidence type="ECO:0000259" key="4">
    <source>
        <dbReference type="Pfam" id="PF08585"/>
    </source>
</evidence>
<sequence length="602" mass="68486">MSSECTFLLQYFGDRHILLKEEWLNSVIDFLHNHVPLSRDFDNETFANIVLDQWTCSNIESTSFPAFGNHGIDSSIQKQHLQGPIVCQVNGFIDTGSPYYQQYCNLNRSGKKEDNSGFEKVFHEKEDDSDQKPSRLLKLSLTDGESFLNAIEFWKCPQLSLHCKPGTKLLIEPPCDIRRGTFLLKPGNCRILGGEVLPLLNCHLPVEEYARMLKIKDHKPSTSTSVPSERQAASNQPSTSTSVSRPNPPPSQPGPSSMISRYFQKKPVPCTPSKSRAPEPREMSPDVFDEENHISDSEGSDYENQHSSTRKPKEAILVSSLIRRIQNDEEEEFEPTRRISNRSPKKQTKTPPLEALHRRSTGILTSRRLDPMDELLEGMIEKDEEPVSCPNQTKNPFRVQAQPPLKKVKIEAESDDDIQVIELVTPPPPQIKKERLSEAKGEDVKKKEEEESYSKEEREALKAFSSLKLSTFIDSLKKIKYSIGSKRFLILAFIDDIVEPLRVVDELWTMKVSLKDDSGTTEAFIDNSTLHRLIGYTCEEAIAVRKSSDLEKRRDGKRRLEALEQQLQRLDLVFEIEFFSGTATSCPVVRSMKTLAEQIDVY</sequence>
<dbReference type="FunFam" id="2.40.50.770:FF:000009">
    <property type="entry name" value="RMi1 (RMI1) Homolog"/>
    <property type="match status" value="1"/>
</dbReference>
<feature type="compositionally biased region" description="Basic and acidic residues" evidence="3">
    <location>
        <begin position="431"/>
        <end position="452"/>
    </location>
</feature>
<feature type="domain" description="RMI1 N-terminal" evidence="6">
    <location>
        <begin position="14"/>
        <end position="62"/>
    </location>
</feature>